<organism evidence="2">
    <name type="scientific">Lotus japonicus</name>
    <name type="common">Lotus corniculatus var. japonicus</name>
    <dbReference type="NCBI Taxonomy" id="34305"/>
    <lineage>
        <taxon>Eukaryota</taxon>
        <taxon>Viridiplantae</taxon>
        <taxon>Streptophyta</taxon>
        <taxon>Embryophyta</taxon>
        <taxon>Tracheophyta</taxon>
        <taxon>Spermatophyta</taxon>
        <taxon>Magnoliopsida</taxon>
        <taxon>eudicotyledons</taxon>
        <taxon>Gunneridae</taxon>
        <taxon>Pentapetalae</taxon>
        <taxon>rosids</taxon>
        <taxon>fabids</taxon>
        <taxon>Fabales</taxon>
        <taxon>Fabaceae</taxon>
        <taxon>Papilionoideae</taxon>
        <taxon>50 kb inversion clade</taxon>
        <taxon>NPAAA clade</taxon>
        <taxon>Hologalegina</taxon>
        <taxon>robinioid clade</taxon>
        <taxon>Loteae</taxon>
        <taxon>Lotus</taxon>
    </lineage>
</organism>
<feature type="chain" id="PRO_5003678728" evidence="1">
    <location>
        <begin position="20"/>
        <end position="47"/>
    </location>
</feature>
<name>I3SKG8_LOTJA</name>
<reference evidence="2" key="1">
    <citation type="submission" date="2012-05" db="EMBL/GenBank/DDBJ databases">
        <authorList>
            <person name="Krishnakumar V."/>
            <person name="Cheung F."/>
            <person name="Xiao Y."/>
            <person name="Chan A."/>
            <person name="Moskal W.A."/>
            <person name="Town C.D."/>
        </authorList>
    </citation>
    <scope>NUCLEOTIDE SEQUENCE</scope>
</reference>
<accession>I3SKG8</accession>
<protein>
    <submittedName>
        <fullName evidence="2">Uncharacterized protein</fullName>
    </submittedName>
</protein>
<proteinExistence type="evidence at transcript level"/>
<feature type="signal peptide" evidence="1">
    <location>
        <begin position="1"/>
        <end position="19"/>
    </location>
</feature>
<evidence type="ECO:0000256" key="1">
    <source>
        <dbReference type="SAM" id="SignalP"/>
    </source>
</evidence>
<sequence>MVFLTWILELLFVLAPIGTRVYPLLEHCECDGVGVSICQNKSFAYVL</sequence>
<evidence type="ECO:0000313" key="2">
    <source>
        <dbReference type="EMBL" id="AFK40760.1"/>
    </source>
</evidence>
<dbReference type="EMBL" id="BT140965">
    <property type="protein sequence ID" value="AFK40760.1"/>
    <property type="molecule type" value="mRNA"/>
</dbReference>
<dbReference type="AlphaFoldDB" id="I3SKG8"/>
<keyword evidence="1" id="KW-0732">Signal</keyword>